<feature type="transmembrane region" description="Helical" evidence="8">
    <location>
        <begin position="154"/>
        <end position="171"/>
    </location>
</feature>
<evidence type="ECO:0000256" key="3">
    <source>
        <dbReference type="ARBA" id="ARBA00022475"/>
    </source>
</evidence>
<keyword evidence="2" id="KW-0813">Transport</keyword>
<evidence type="ECO:0000313" key="9">
    <source>
        <dbReference type="EMBL" id="MSU00273.1"/>
    </source>
</evidence>
<protein>
    <submittedName>
        <fullName evidence="9">Dicarboxylate/amino acid:cation symporter</fullName>
    </submittedName>
</protein>
<dbReference type="EMBL" id="VUNQ01000003">
    <property type="protein sequence ID" value="MSU00273.1"/>
    <property type="molecule type" value="Genomic_DNA"/>
</dbReference>
<feature type="transmembrane region" description="Helical" evidence="8">
    <location>
        <begin position="358"/>
        <end position="380"/>
    </location>
</feature>
<evidence type="ECO:0000256" key="1">
    <source>
        <dbReference type="ARBA" id="ARBA00004651"/>
    </source>
</evidence>
<proteinExistence type="predicted"/>
<name>A0A6N7XS80_9FIRM</name>
<dbReference type="Gene3D" id="1.10.3860.10">
    <property type="entry name" value="Sodium:dicarboxylate symporter"/>
    <property type="match status" value="1"/>
</dbReference>
<sequence length="417" mass="44362">MSKKKISLTSKVLIGLLLGLITGIIVFQLPNGVVKDKILIDGVFQLVGQMFLRAIMMLVVPLVFVSLVNGAASMGDVKKLGRVGVKTVGFYLTTTALAVIIALILGFFLKPGVGLDMSAIETVDPIINEKVPLIQILYEMVPRNPIAAMAEGNMLQIIVFAILTGVGLSLLGKKAELLIKLFDNLNDLIMKLVEIVMKFAPIGVFGLIARTFATVGYTGLLPLIKYILTVYLGLIIHMFFIYGGLLKGLTNLSPMKFYKKFFPAMSVAFSTASSNATVPVSLEIAEKELGISKNIASFTIPLGATINMDGTAIMQGIAVFFIAQVYGYELTTGMMLTVILTATLASIGTAGVPGAGTIMLSMVLQSIGLPLEGIGLIMGIDRLVDMGRTVTNITGDAVCTAVIAKQEGELNMEVANS</sequence>
<dbReference type="FunFam" id="1.10.3860.10:FF:000001">
    <property type="entry name" value="C4-dicarboxylate transport protein"/>
    <property type="match status" value="1"/>
</dbReference>
<dbReference type="Proteomes" id="UP000469523">
    <property type="component" value="Unassembled WGS sequence"/>
</dbReference>
<keyword evidence="5" id="KW-0769">Symport</keyword>
<feature type="transmembrane region" description="Helical" evidence="8">
    <location>
        <begin position="88"/>
        <end position="109"/>
    </location>
</feature>
<dbReference type="PRINTS" id="PR00173">
    <property type="entry name" value="EDTRNSPORT"/>
</dbReference>
<comment type="caution">
    <text evidence="9">The sequence shown here is derived from an EMBL/GenBank/DDBJ whole genome shotgun (WGS) entry which is preliminary data.</text>
</comment>
<keyword evidence="6 8" id="KW-1133">Transmembrane helix</keyword>
<evidence type="ECO:0000256" key="6">
    <source>
        <dbReference type="ARBA" id="ARBA00022989"/>
    </source>
</evidence>
<keyword evidence="3" id="KW-1003">Cell membrane</keyword>
<dbReference type="PANTHER" id="PTHR42865">
    <property type="entry name" value="PROTON/GLUTAMATE-ASPARTATE SYMPORTER"/>
    <property type="match status" value="1"/>
</dbReference>
<feature type="transmembrane region" description="Helical" evidence="8">
    <location>
        <begin position="192"/>
        <end position="217"/>
    </location>
</feature>
<feature type="transmembrane region" description="Helical" evidence="8">
    <location>
        <begin position="12"/>
        <end position="30"/>
    </location>
</feature>
<dbReference type="PANTHER" id="PTHR42865:SF7">
    <property type="entry name" value="PROTON_GLUTAMATE-ASPARTATE SYMPORTER"/>
    <property type="match status" value="1"/>
</dbReference>
<reference evidence="9 10" key="1">
    <citation type="submission" date="2019-09" db="EMBL/GenBank/DDBJ databases">
        <title>In-depth cultivation of the pig gut microbiome towards novel bacterial diversity and tailored functional studies.</title>
        <authorList>
            <person name="Wylensek D."/>
            <person name="Hitch T.C.A."/>
            <person name="Clavel T."/>
        </authorList>
    </citation>
    <scope>NUCLEOTIDE SEQUENCE [LARGE SCALE GENOMIC DNA]</scope>
    <source>
        <strain evidence="9 10">WCA3-693-APC-4?</strain>
    </source>
</reference>
<organism evidence="9 10">
    <name type="scientific">Tissierella pigra</name>
    <dbReference type="NCBI Taxonomy" id="2607614"/>
    <lineage>
        <taxon>Bacteria</taxon>
        <taxon>Bacillati</taxon>
        <taxon>Bacillota</taxon>
        <taxon>Tissierellia</taxon>
        <taxon>Tissierellales</taxon>
        <taxon>Tissierellaceae</taxon>
        <taxon>Tissierella</taxon>
    </lineage>
</organism>
<evidence type="ECO:0000256" key="4">
    <source>
        <dbReference type="ARBA" id="ARBA00022692"/>
    </source>
</evidence>
<feature type="transmembrane region" description="Helical" evidence="8">
    <location>
        <begin position="50"/>
        <end position="68"/>
    </location>
</feature>
<gene>
    <name evidence="9" type="ORF">FYJ83_02190</name>
</gene>
<evidence type="ECO:0000256" key="2">
    <source>
        <dbReference type="ARBA" id="ARBA00022448"/>
    </source>
</evidence>
<feature type="transmembrane region" description="Helical" evidence="8">
    <location>
        <begin position="223"/>
        <end position="245"/>
    </location>
</feature>
<dbReference type="RefSeq" id="WP_154438649.1">
    <property type="nucleotide sequence ID" value="NZ_VUNQ01000003.1"/>
</dbReference>
<evidence type="ECO:0000256" key="7">
    <source>
        <dbReference type="ARBA" id="ARBA00023136"/>
    </source>
</evidence>
<keyword evidence="10" id="KW-1185">Reference proteome</keyword>
<dbReference type="GO" id="GO:0006835">
    <property type="term" value="P:dicarboxylic acid transport"/>
    <property type="evidence" value="ECO:0007669"/>
    <property type="project" value="TreeGrafter"/>
</dbReference>
<dbReference type="SUPFAM" id="SSF118215">
    <property type="entry name" value="Proton glutamate symport protein"/>
    <property type="match status" value="1"/>
</dbReference>
<comment type="subcellular location">
    <subcellularLocation>
        <location evidence="1">Cell membrane</location>
        <topology evidence="1">Multi-pass membrane protein</topology>
    </subcellularLocation>
</comment>
<evidence type="ECO:0000313" key="10">
    <source>
        <dbReference type="Proteomes" id="UP000469523"/>
    </source>
</evidence>
<dbReference type="Pfam" id="PF00375">
    <property type="entry name" value="SDF"/>
    <property type="match status" value="1"/>
</dbReference>
<dbReference type="InterPro" id="IPR036458">
    <property type="entry name" value="Na:dicarbo_symporter_sf"/>
</dbReference>
<evidence type="ECO:0000256" key="5">
    <source>
        <dbReference type="ARBA" id="ARBA00022847"/>
    </source>
</evidence>
<dbReference type="InterPro" id="IPR001991">
    <property type="entry name" value="Na-dicarboxylate_symporter"/>
</dbReference>
<keyword evidence="4 8" id="KW-0812">Transmembrane</keyword>
<evidence type="ECO:0000256" key="8">
    <source>
        <dbReference type="SAM" id="Phobius"/>
    </source>
</evidence>
<dbReference type="GO" id="GO:0015293">
    <property type="term" value="F:symporter activity"/>
    <property type="evidence" value="ECO:0007669"/>
    <property type="project" value="UniProtKB-KW"/>
</dbReference>
<dbReference type="AlphaFoldDB" id="A0A6N7XS80"/>
<keyword evidence="7 8" id="KW-0472">Membrane</keyword>
<dbReference type="GO" id="GO:0005886">
    <property type="term" value="C:plasma membrane"/>
    <property type="evidence" value="ECO:0007669"/>
    <property type="project" value="UniProtKB-SubCell"/>
</dbReference>
<accession>A0A6N7XS80</accession>